<evidence type="ECO:0000313" key="2">
    <source>
        <dbReference type="Proteomes" id="UP001352852"/>
    </source>
</evidence>
<keyword evidence="2" id="KW-1185">Reference proteome</keyword>
<evidence type="ECO:0000313" key="1">
    <source>
        <dbReference type="EMBL" id="MED6269162.1"/>
    </source>
</evidence>
<name>A0ABU7D1X7_9TELE</name>
<reference evidence="1 2" key="1">
    <citation type="submission" date="2021-06" db="EMBL/GenBank/DDBJ databases">
        <authorList>
            <person name="Palmer J.M."/>
        </authorList>
    </citation>
    <scope>NUCLEOTIDE SEQUENCE [LARGE SCALE GENOMIC DNA]</scope>
    <source>
        <strain evidence="1 2">CL_MEX2019</strain>
        <tissue evidence="1">Muscle</tissue>
    </source>
</reference>
<organism evidence="1 2">
    <name type="scientific">Characodon lateralis</name>
    <dbReference type="NCBI Taxonomy" id="208331"/>
    <lineage>
        <taxon>Eukaryota</taxon>
        <taxon>Metazoa</taxon>
        <taxon>Chordata</taxon>
        <taxon>Craniata</taxon>
        <taxon>Vertebrata</taxon>
        <taxon>Euteleostomi</taxon>
        <taxon>Actinopterygii</taxon>
        <taxon>Neopterygii</taxon>
        <taxon>Teleostei</taxon>
        <taxon>Neoteleostei</taxon>
        <taxon>Acanthomorphata</taxon>
        <taxon>Ovalentaria</taxon>
        <taxon>Atherinomorphae</taxon>
        <taxon>Cyprinodontiformes</taxon>
        <taxon>Goodeidae</taxon>
        <taxon>Characodon</taxon>
    </lineage>
</organism>
<dbReference type="Proteomes" id="UP001352852">
    <property type="component" value="Unassembled WGS sequence"/>
</dbReference>
<dbReference type="EMBL" id="JAHUTJ010012725">
    <property type="protein sequence ID" value="MED6269162.1"/>
    <property type="molecule type" value="Genomic_DNA"/>
</dbReference>
<proteinExistence type="predicted"/>
<accession>A0ABU7D1X7</accession>
<protein>
    <submittedName>
        <fullName evidence="1">Uncharacterized protein</fullName>
    </submittedName>
</protein>
<comment type="caution">
    <text evidence="1">The sequence shown here is derived from an EMBL/GenBank/DDBJ whole genome shotgun (WGS) entry which is preliminary data.</text>
</comment>
<sequence>MVYHDGSMPQVIAANGSKTNGGYCLSISRAEQSRWRSCVAGCLGLAAGASICSDWRSMRCAELRFQGSGRKKRFVVRDFIDEDSLHGESLAQILSAEAQTASFR</sequence>
<gene>
    <name evidence="1" type="ORF">CHARACLAT_030331</name>
</gene>